<evidence type="ECO:0008006" key="4">
    <source>
        <dbReference type="Google" id="ProtNLM"/>
    </source>
</evidence>
<dbReference type="PANTHER" id="PTHR10291">
    <property type="entry name" value="DEHYDRODOLICHYL DIPHOSPHATE SYNTHASE FAMILY MEMBER"/>
    <property type="match status" value="1"/>
</dbReference>
<evidence type="ECO:0000256" key="2">
    <source>
        <dbReference type="ARBA" id="ARBA00022679"/>
    </source>
</evidence>
<dbReference type="GO" id="GO:0045547">
    <property type="term" value="F:ditrans,polycis-polyprenyl diphosphate synthase [(2E,6E)-farnesyl diphosphate specific] activity"/>
    <property type="evidence" value="ECO:0007669"/>
    <property type="project" value="TreeGrafter"/>
</dbReference>
<sequence length="249" mass="28192">MTQSLRDKVLQGHIPAHIAIIMDGNGRWAKSKKLPRLAGHKEGINSVREITRVCGEIGVKHLTLYTFSTENWNRPEAEVGALMKLLLNTINIEVKELHKNNVRFTTIGNLSQLPESTRTGIKNGVELTEDNSGLNLCLALSYGSRQEIVEAACSIAKQAAEGTIDVRDINETVFSRKLFTSSMPDPELLIRTSGENRLSNFLLWQIAYSEIYLTETFWPEFRERELMEAVLNYQSRERRFGKVSEQVSP</sequence>
<dbReference type="GO" id="GO:0016094">
    <property type="term" value="P:polyprenol biosynthetic process"/>
    <property type="evidence" value="ECO:0007669"/>
    <property type="project" value="TreeGrafter"/>
</dbReference>
<dbReference type="AlphaFoldDB" id="A0A381QKE1"/>
<evidence type="ECO:0000313" key="3">
    <source>
        <dbReference type="EMBL" id="SUZ79815.1"/>
    </source>
</evidence>
<dbReference type="InterPro" id="IPR036424">
    <property type="entry name" value="UPP_synth-like_sf"/>
</dbReference>
<name>A0A381QKE1_9ZZZZ</name>
<dbReference type="CDD" id="cd00475">
    <property type="entry name" value="Cis_IPPS"/>
    <property type="match status" value="1"/>
</dbReference>
<dbReference type="PANTHER" id="PTHR10291:SF0">
    <property type="entry name" value="DEHYDRODOLICHYL DIPHOSPHATE SYNTHASE 2"/>
    <property type="match status" value="1"/>
</dbReference>
<dbReference type="PROSITE" id="PS01066">
    <property type="entry name" value="UPP_SYNTHASE"/>
    <property type="match status" value="1"/>
</dbReference>
<dbReference type="Gene3D" id="3.40.1180.10">
    <property type="entry name" value="Decaprenyl diphosphate synthase-like"/>
    <property type="match status" value="1"/>
</dbReference>
<accession>A0A381QKE1</accession>
<proteinExistence type="inferred from homology"/>
<keyword evidence="2" id="KW-0808">Transferase</keyword>
<dbReference type="SUPFAM" id="SSF64005">
    <property type="entry name" value="Undecaprenyl diphosphate synthase"/>
    <property type="match status" value="1"/>
</dbReference>
<organism evidence="3">
    <name type="scientific">marine metagenome</name>
    <dbReference type="NCBI Taxonomy" id="408172"/>
    <lineage>
        <taxon>unclassified sequences</taxon>
        <taxon>metagenomes</taxon>
        <taxon>ecological metagenomes</taxon>
    </lineage>
</organism>
<dbReference type="EMBL" id="UINC01001402">
    <property type="protein sequence ID" value="SUZ79815.1"/>
    <property type="molecule type" value="Genomic_DNA"/>
</dbReference>
<gene>
    <name evidence="3" type="ORF">METZ01_LOCUS32669</name>
</gene>
<dbReference type="InterPro" id="IPR018520">
    <property type="entry name" value="UPP_synth-like_CS"/>
</dbReference>
<dbReference type="FunFam" id="3.40.1180.10:FF:000001">
    <property type="entry name" value="(2E,6E)-farnesyl-diphosphate-specific ditrans,polycis-undecaprenyl-diphosphate synthase"/>
    <property type="match status" value="1"/>
</dbReference>
<comment type="cofactor">
    <cofactor evidence="1">
        <name>Mg(2+)</name>
        <dbReference type="ChEBI" id="CHEBI:18420"/>
    </cofactor>
</comment>
<dbReference type="InterPro" id="IPR001441">
    <property type="entry name" value="UPP_synth-like"/>
</dbReference>
<dbReference type="NCBIfam" id="NF011405">
    <property type="entry name" value="PRK14830.1"/>
    <property type="match status" value="1"/>
</dbReference>
<dbReference type="Pfam" id="PF01255">
    <property type="entry name" value="Prenyltransf"/>
    <property type="match status" value="1"/>
</dbReference>
<dbReference type="NCBIfam" id="TIGR00055">
    <property type="entry name" value="uppS"/>
    <property type="match status" value="1"/>
</dbReference>
<evidence type="ECO:0000256" key="1">
    <source>
        <dbReference type="ARBA" id="ARBA00001946"/>
    </source>
</evidence>
<reference evidence="3" key="1">
    <citation type="submission" date="2018-05" db="EMBL/GenBank/DDBJ databases">
        <authorList>
            <person name="Lanie J.A."/>
            <person name="Ng W.-L."/>
            <person name="Kazmierczak K.M."/>
            <person name="Andrzejewski T.M."/>
            <person name="Davidsen T.M."/>
            <person name="Wayne K.J."/>
            <person name="Tettelin H."/>
            <person name="Glass J.I."/>
            <person name="Rusch D."/>
            <person name="Podicherti R."/>
            <person name="Tsui H.-C.T."/>
            <person name="Winkler M.E."/>
        </authorList>
    </citation>
    <scope>NUCLEOTIDE SEQUENCE</scope>
</reference>
<dbReference type="HAMAP" id="MF_01139">
    <property type="entry name" value="ISPT"/>
    <property type="match status" value="1"/>
</dbReference>
<protein>
    <recommendedName>
        <fullName evidence="4">Isoprenyl transferase</fullName>
    </recommendedName>
</protein>